<evidence type="ECO:0000313" key="1">
    <source>
        <dbReference type="EMBL" id="KRY96615.1"/>
    </source>
</evidence>
<organism evidence="1 2">
    <name type="scientific">Trichinella zimbabwensis</name>
    <dbReference type="NCBI Taxonomy" id="268475"/>
    <lineage>
        <taxon>Eukaryota</taxon>
        <taxon>Metazoa</taxon>
        <taxon>Ecdysozoa</taxon>
        <taxon>Nematoda</taxon>
        <taxon>Enoplea</taxon>
        <taxon>Dorylaimia</taxon>
        <taxon>Trichinellida</taxon>
        <taxon>Trichinellidae</taxon>
        <taxon>Trichinella</taxon>
    </lineage>
</organism>
<comment type="caution">
    <text evidence="1">The sequence shown here is derived from an EMBL/GenBank/DDBJ whole genome shotgun (WGS) entry which is preliminary data.</text>
</comment>
<gene>
    <name evidence="1" type="ORF">T11_11262</name>
</gene>
<dbReference type="AlphaFoldDB" id="A0A0V1GED2"/>
<evidence type="ECO:0000313" key="2">
    <source>
        <dbReference type="Proteomes" id="UP000055024"/>
    </source>
</evidence>
<sequence length="63" mass="7410">LSTTPLPIFGHALNRLSRMELTCFPRRNFSVHLSRLPNSDLRVRKPCYERSIPKHQRPHAFNV</sequence>
<dbReference type="Proteomes" id="UP000055024">
    <property type="component" value="Unassembled WGS sequence"/>
</dbReference>
<accession>A0A0V1GED2</accession>
<keyword evidence="2" id="KW-1185">Reference proteome</keyword>
<reference evidence="1 2" key="1">
    <citation type="submission" date="2015-01" db="EMBL/GenBank/DDBJ databases">
        <title>Evolution of Trichinella species and genotypes.</title>
        <authorList>
            <person name="Korhonen P.K."/>
            <person name="Edoardo P."/>
            <person name="Giuseppe L.R."/>
            <person name="Gasser R.B."/>
        </authorList>
    </citation>
    <scope>NUCLEOTIDE SEQUENCE [LARGE SCALE GENOMIC DNA]</scope>
    <source>
        <strain evidence="1">ISS1029</strain>
    </source>
</reference>
<feature type="non-terminal residue" evidence="1">
    <location>
        <position position="63"/>
    </location>
</feature>
<dbReference type="EMBL" id="JYDP01002679">
    <property type="protein sequence ID" value="KRY96615.1"/>
    <property type="molecule type" value="Genomic_DNA"/>
</dbReference>
<feature type="non-terminal residue" evidence="1">
    <location>
        <position position="1"/>
    </location>
</feature>
<name>A0A0V1GED2_9BILA</name>
<protein>
    <submittedName>
        <fullName evidence="1">Uncharacterized protein</fullName>
    </submittedName>
</protein>
<proteinExistence type="predicted"/>